<proteinExistence type="predicted"/>
<accession>A0A0A2MFV2</accession>
<dbReference type="Proteomes" id="UP000030121">
    <property type="component" value="Unassembled WGS sequence"/>
</dbReference>
<gene>
    <name evidence="1" type="ORF">Q764_02755</name>
</gene>
<sequence length="317" mass="37956">MYGLLVIKPRKIKKMKIKCLMFSIITIAILFSCKTNAIKGVEVKKELNYIPYYLKVYEADSLYITKNYQRSYDILDSLFQKYEPLNMPSYYEVNRYYQLKIILDKKIKNEDFLKLISKYRLTDTTLKKDSIFNIYYLKEKNFFDKNYAKLNEINKSSLKLELRKEISLMIENDQLYRKQSYHANIDKQNTIDSINSKRLIEIFNDYGFPDEKIIGNSLVDGKIVDVGVLLLHTKDSLRINYFLPKIMDFIKEGKAKSQYYANMYDQYLLYKGQEQYYGSYDNKTQIPIKELNRRRATIGLPNYGYEKWRINKLFPKH</sequence>
<organism evidence="1 2">
    <name type="scientific">Flavobacterium suncheonense GH29-5 = DSM 17707</name>
    <dbReference type="NCBI Taxonomy" id="1121899"/>
    <lineage>
        <taxon>Bacteria</taxon>
        <taxon>Pseudomonadati</taxon>
        <taxon>Bacteroidota</taxon>
        <taxon>Flavobacteriia</taxon>
        <taxon>Flavobacteriales</taxon>
        <taxon>Flavobacteriaceae</taxon>
        <taxon>Flavobacterium</taxon>
    </lineage>
</organism>
<dbReference type="AlphaFoldDB" id="A0A0A2MFV2"/>
<evidence type="ECO:0000313" key="2">
    <source>
        <dbReference type="Proteomes" id="UP000030121"/>
    </source>
</evidence>
<keyword evidence="2" id="KW-1185">Reference proteome</keyword>
<reference evidence="1 2" key="1">
    <citation type="submission" date="2013-09" db="EMBL/GenBank/DDBJ databases">
        <authorList>
            <person name="Zeng Z."/>
            <person name="Chen C."/>
        </authorList>
    </citation>
    <scope>NUCLEOTIDE SEQUENCE [LARGE SCALE GENOMIC DNA]</scope>
    <source>
        <strain evidence="1 2">GH29-5</strain>
    </source>
</reference>
<dbReference type="STRING" id="1121899.GCA_000430025_01560"/>
<dbReference type="eggNOG" id="ENOG502Z8M6">
    <property type="taxonomic scope" value="Bacteria"/>
</dbReference>
<evidence type="ECO:0000313" key="1">
    <source>
        <dbReference type="EMBL" id="KGO90491.1"/>
    </source>
</evidence>
<protein>
    <submittedName>
        <fullName evidence="1">Uncharacterized protein</fullName>
    </submittedName>
</protein>
<dbReference type="EMBL" id="JRLW01000002">
    <property type="protein sequence ID" value="KGO90491.1"/>
    <property type="molecule type" value="Genomic_DNA"/>
</dbReference>
<comment type="caution">
    <text evidence="1">The sequence shown here is derived from an EMBL/GenBank/DDBJ whole genome shotgun (WGS) entry which is preliminary data.</text>
</comment>
<name>A0A0A2MFV2_9FLAO</name>